<sequence>MSGKRFPQQFGKLRRKILDAKATMDSMDKELGTRQSTSVDGDMAMQIYEKVPEWQEQCDNLVDDWEEYVDNLKVNKEQEQAKLEAWKNKMDNDDPGTKDRSADPSGGISIRNQSKGSEGKKRACVGYKSKQLFHFMLHKNNAKSIHVTGKSSSTAKVAVRIKRDANIGMTNLKDIQKMNYLVGLLDGPALKIASRYPVIGSNYLSLIQDLKSHFANYHRIKLELKTKLRGLPGATRMDYSEIMEVKDEIQAILCQMQIAGMDINTEDVQDMIISKFPVKIQVDMIGKQRARQVTLVLLKSIQHNLEKLELEDEANQRNNWSKTLSFQQHGQQESGSQAQINGASPQPTQPFCIFCHESHWWQQCEKYATPEVRKQKLMLDRKCWNCGRQGHSIKECKSNKVCRLCHQKHHTSICPGNGNGTTSSAPQSTVFCQPSGNFKQTMETNGKTSVIKHAANMFGIERVVMEPQSWTSMAQQVIAANPTDHGKKKAVIMVYDNGSTYSCITRKLAKELQLPITTGCTFIQTTIAGTTTTTRENIVKVDVKHETSCVGMDLITVETIGNGIMVAVNGQPEMHQADILVGQDMFPNMVPLGKVENDRWFVNTILGPAEMVKTDHMSIQATRQMGTASESFKRGSRYWIDKVNNMGRQWIDSSIQQQVNKINHGGRRGFDKQNHAGR</sequence>
<reference evidence="2" key="1">
    <citation type="submission" date="2022-11" db="UniProtKB">
        <authorList>
            <consortium name="WormBaseParasite"/>
        </authorList>
    </citation>
    <scope>IDENTIFICATION</scope>
</reference>
<dbReference type="WBParaSite" id="JU765_v2.g7072.t1">
    <property type="protein sequence ID" value="JU765_v2.g7072.t1"/>
    <property type="gene ID" value="JU765_v2.g7072"/>
</dbReference>
<protein>
    <submittedName>
        <fullName evidence="2">CCHC-type domain-containing protein</fullName>
    </submittedName>
</protein>
<accession>A0AC34RID4</accession>
<organism evidence="1 2">
    <name type="scientific">Panagrolaimus sp. JU765</name>
    <dbReference type="NCBI Taxonomy" id="591449"/>
    <lineage>
        <taxon>Eukaryota</taxon>
        <taxon>Metazoa</taxon>
        <taxon>Ecdysozoa</taxon>
        <taxon>Nematoda</taxon>
        <taxon>Chromadorea</taxon>
        <taxon>Rhabditida</taxon>
        <taxon>Tylenchina</taxon>
        <taxon>Panagrolaimomorpha</taxon>
        <taxon>Panagrolaimoidea</taxon>
        <taxon>Panagrolaimidae</taxon>
        <taxon>Panagrolaimus</taxon>
    </lineage>
</organism>
<name>A0AC34RID4_9BILA</name>
<dbReference type="Proteomes" id="UP000887576">
    <property type="component" value="Unplaced"/>
</dbReference>
<proteinExistence type="predicted"/>
<evidence type="ECO:0000313" key="2">
    <source>
        <dbReference type="WBParaSite" id="JU765_v2.g7072.t1"/>
    </source>
</evidence>
<evidence type="ECO:0000313" key="1">
    <source>
        <dbReference type="Proteomes" id="UP000887576"/>
    </source>
</evidence>